<keyword evidence="5 6" id="KW-0520">NAD</keyword>
<dbReference type="PROSITE" id="PS00667">
    <property type="entry name" value="COMPLEX1_ND1_1"/>
    <property type="match status" value="1"/>
</dbReference>
<dbReference type="RefSeq" id="WP_205457952.1">
    <property type="nucleotide sequence ID" value="NZ_JAFHKK010000002.1"/>
</dbReference>
<reference evidence="7 8" key="3">
    <citation type="submission" date="2021-02" db="EMBL/GenBank/DDBJ databases">
        <authorList>
            <person name="Merkel A.Y."/>
        </authorList>
    </citation>
    <scope>NUCLEOTIDE SEQUENCE [LARGE SCALE GENOMIC DNA]</scope>
    <source>
        <strain evidence="7 8">T05b</strain>
    </source>
</reference>
<feature type="transmembrane region" description="Helical" evidence="5">
    <location>
        <begin position="294"/>
        <end position="312"/>
    </location>
</feature>
<feature type="transmembrane region" description="Helical" evidence="5">
    <location>
        <begin position="251"/>
        <end position="274"/>
    </location>
</feature>
<evidence type="ECO:0000313" key="8">
    <source>
        <dbReference type="Proteomes" id="UP000703590"/>
    </source>
</evidence>
<dbReference type="Pfam" id="PF00146">
    <property type="entry name" value="NADHdh"/>
    <property type="match status" value="2"/>
</dbReference>
<comment type="similarity">
    <text evidence="5 6">Belongs to the complex I subunit 1 family.</text>
</comment>
<dbReference type="PANTHER" id="PTHR11432:SF3">
    <property type="entry name" value="NADH-UBIQUINONE OXIDOREDUCTASE CHAIN 1"/>
    <property type="match status" value="1"/>
</dbReference>
<dbReference type="Proteomes" id="UP000703590">
    <property type="component" value="Unassembled WGS sequence"/>
</dbReference>
<dbReference type="PANTHER" id="PTHR11432">
    <property type="entry name" value="NADH DEHYDROGENASE SUBUNIT 1"/>
    <property type="match status" value="1"/>
</dbReference>
<evidence type="ECO:0000256" key="6">
    <source>
        <dbReference type="RuleBase" id="RU000471"/>
    </source>
</evidence>
<feature type="transmembrane region" description="Helical" evidence="5">
    <location>
        <begin position="166"/>
        <end position="184"/>
    </location>
</feature>
<accession>A0ABS2WPE3</accession>
<dbReference type="HAMAP" id="MF_01350">
    <property type="entry name" value="NDH1_NuoH"/>
    <property type="match status" value="1"/>
</dbReference>
<dbReference type="EC" id="7.1.1.-" evidence="5"/>
<evidence type="ECO:0000256" key="2">
    <source>
        <dbReference type="ARBA" id="ARBA00022692"/>
    </source>
</evidence>
<feature type="transmembrane region" description="Helical" evidence="5">
    <location>
        <begin position="125"/>
        <end position="145"/>
    </location>
</feature>
<comment type="subunit">
    <text evidence="5">NDH-1 is composed of 14 different subunits. Subunits NuoA, H, J, K, L, M, N constitute the membrane sector of the complex.</text>
</comment>
<feature type="transmembrane region" description="Helical" evidence="5">
    <location>
        <begin position="365"/>
        <end position="387"/>
    </location>
</feature>
<comment type="caution">
    <text evidence="5">Lacks conserved residue(s) required for the propagation of feature annotation.</text>
</comment>
<keyword evidence="5" id="KW-1278">Translocase</keyword>
<keyword evidence="5" id="KW-0874">Quinone</keyword>
<protein>
    <recommendedName>
        <fullName evidence="5">NADH-quinone oxidoreductase subunit H</fullName>
        <ecNumber evidence="5">7.1.1.-</ecNumber>
    </recommendedName>
    <alternativeName>
        <fullName evidence="5">NADH dehydrogenase I subunit H</fullName>
    </alternativeName>
    <alternativeName>
        <fullName evidence="5">NDH-1 subunit H</fullName>
    </alternativeName>
</protein>
<dbReference type="InterPro" id="IPR018086">
    <property type="entry name" value="NADH_UbQ_OxRdtase_su1_CS"/>
</dbReference>
<keyword evidence="2 5" id="KW-0812">Transmembrane</keyword>
<feature type="transmembrane region" description="Helical" evidence="5">
    <location>
        <begin position="82"/>
        <end position="105"/>
    </location>
</feature>
<gene>
    <name evidence="5" type="primary">nuoH</name>
    <name evidence="7" type="ORF">JWV37_01880</name>
</gene>
<feature type="transmembrane region" description="Helical" evidence="5">
    <location>
        <begin position="196"/>
        <end position="222"/>
    </location>
</feature>
<feature type="transmembrane region" description="Helical" evidence="5">
    <location>
        <begin position="6"/>
        <end position="29"/>
    </location>
</feature>
<comment type="subcellular location">
    <subcellularLocation>
        <location evidence="5 6">Cell membrane</location>
        <topology evidence="5 6">Multi-pass membrane protein</topology>
    </subcellularLocation>
    <subcellularLocation>
        <location evidence="1">Membrane</location>
        <topology evidence="1">Multi-pass membrane protein</topology>
    </subcellularLocation>
</comment>
<comment type="catalytic activity">
    <reaction evidence="5">
        <text>a quinone + NADH + 5 H(+)(in) = a quinol + NAD(+) + 4 H(+)(out)</text>
        <dbReference type="Rhea" id="RHEA:57888"/>
        <dbReference type="ChEBI" id="CHEBI:15378"/>
        <dbReference type="ChEBI" id="CHEBI:24646"/>
        <dbReference type="ChEBI" id="CHEBI:57540"/>
        <dbReference type="ChEBI" id="CHEBI:57945"/>
        <dbReference type="ChEBI" id="CHEBI:132124"/>
    </reaction>
</comment>
<dbReference type="PROSITE" id="PS00668">
    <property type="entry name" value="COMPLEX1_ND1_2"/>
    <property type="match status" value="1"/>
</dbReference>
<evidence type="ECO:0000256" key="5">
    <source>
        <dbReference type="HAMAP-Rule" id="MF_01350"/>
    </source>
</evidence>
<keyword evidence="5" id="KW-1003">Cell membrane</keyword>
<keyword evidence="3 5" id="KW-1133">Transmembrane helix</keyword>
<reference evidence="7 8" key="1">
    <citation type="submission" date="2021-02" db="EMBL/GenBank/DDBJ databases">
        <title>Sulfurospirillum tamanensis sp. nov.</title>
        <authorList>
            <person name="Frolova A."/>
            <person name="Merkel A."/>
            <person name="Slobodkin A."/>
        </authorList>
    </citation>
    <scope>NUCLEOTIDE SEQUENCE [LARGE SCALE GENOMIC DNA]</scope>
    <source>
        <strain evidence="7 8">T05b</strain>
    </source>
</reference>
<dbReference type="EMBL" id="JAFHKK010000002">
    <property type="protein sequence ID" value="MBN2963514.1"/>
    <property type="molecule type" value="Genomic_DNA"/>
</dbReference>
<evidence type="ECO:0000256" key="1">
    <source>
        <dbReference type="ARBA" id="ARBA00004141"/>
    </source>
</evidence>
<evidence type="ECO:0000313" key="7">
    <source>
        <dbReference type="EMBL" id="MBN2963514.1"/>
    </source>
</evidence>
<evidence type="ECO:0000256" key="4">
    <source>
        <dbReference type="ARBA" id="ARBA00023136"/>
    </source>
</evidence>
<keyword evidence="8" id="KW-1185">Reference proteome</keyword>
<sequence length="427" mass="47124">MGEPNVWVVVVNILLATLLSLGGAPILVWMERRVAGLIQDRFGPNRCHIGGIRLFGLVQSVADMLKLAFKEDFHPSHIKQNLIYTLAPAFVFVCAFLTFMVMPLADVLVLDGNRYLMQALPIEFGLLWFLAFAGLSVYGILLGGWASDNKYSLLGSLRASAQVVSYEAAMGLSLVSMLIVYGSVHLSEIAAFQGKLLFGVIPAWGVVLQPLAALIFIITAFAETNRAPFDMAEGESEIVGGFHTEYAAMRFGLFFVGEYIAMCASSAIIVTLFFGGYQIPWASTAFLKGHISEVLGVIMVVLPVLCGLFIGWMRRQNRWIDPLDPRAKETFYLTRVFIGMTVVLELGLAWMVLGGLGENGTSISVAALQVLTFAMKVYAMNFVYIWVRWTLPRFRYDHLQMLSWKVLLPLALANVVITALVVVGMGW</sequence>
<keyword evidence="4 5" id="KW-0472">Membrane</keyword>
<feature type="transmembrane region" description="Helical" evidence="5">
    <location>
        <begin position="407"/>
        <end position="426"/>
    </location>
</feature>
<feature type="transmembrane region" description="Helical" evidence="5">
    <location>
        <begin position="332"/>
        <end position="353"/>
    </location>
</feature>
<comment type="function">
    <text evidence="5">NDH-1 shuttles electrons from NADH, via FMN and iron-sulfur (Fe-S) centers, to quinones in the respiratory chain. The immediate electron acceptor for the enzyme in this species is believed to be ubiquinone. Couples the redox reaction to proton translocation (for every two electrons transferred, four hydrogen ions are translocated across the cytoplasmic membrane), and thus conserves the redox energy in a proton gradient. This subunit may bind ubiquinone.</text>
</comment>
<name>A0ABS2WPE3_9BACT</name>
<keyword evidence="5" id="KW-0830">Ubiquinone</keyword>
<evidence type="ECO:0000256" key="3">
    <source>
        <dbReference type="ARBA" id="ARBA00022989"/>
    </source>
</evidence>
<reference evidence="8" key="2">
    <citation type="submission" date="2021-02" db="EMBL/GenBank/DDBJ databases">
        <title>Sulfurospirillum tamanensis sp. nov.</title>
        <authorList>
            <person name="Merkel A.Y."/>
        </authorList>
    </citation>
    <scope>NUCLEOTIDE SEQUENCE [LARGE SCALE GENOMIC DNA]</scope>
    <source>
        <strain evidence="8">T05b</strain>
    </source>
</reference>
<proteinExistence type="inferred from homology"/>
<dbReference type="InterPro" id="IPR001694">
    <property type="entry name" value="NADH_UbQ_OxRdtase_su1/FPO"/>
</dbReference>
<organism evidence="7 8">
    <name type="scientific">Sulfurospirillum tamanense</name>
    <dbReference type="NCBI Taxonomy" id="2813362"/>
    <lineage>
        <taxon>Bacteria</taxon>
        <taxon>Pseudomonadati</taxon>
        <taxon>Campylobacterota</taxon>
        <taxon>Epsilonproteobacteria</taxon>
        <taxon>Campylobacterales</taxon>
        <taxon>Sulfurospirillaceae</taxon>
        <taxon>Sulfurospirillum</taxon>
    </lineage>
</organism>
<comment type="caution">
    <text evidence="7">The sequence shown here is derived from an EMBL/GenBank/DDBJ whole genome shotgun (WGS) entry which is preliminary data.</text>
</comment>